<organism evidence="1 2">
    <name type="scientific">Chitinophaga pinensis</name>
    <dbReference type="NCBI Taxonomy" id="79329"/>
    <lineage>
        <taxon>Bacteria</taxon>
        <taxon>Pseudomonadati</taxon>
        <taxon>Bacteroidota</taxon>
        <taxon>Chitinophagia</taxon>
        <taxon>Chitinophagales</taxon>
        <taxon>Chitinophagaceae</taxon>
        <taxon>Chitinophaga</taxon>
    </lineage>
</organism>
<keyword evidence="2" id="KW-1185">Reference proteome</keyword>
<sequence length="181" mass="20090">MSNRGNENNPVNHLIITTPDFWQQQENAAIDIATINIPFKLPGFAGISELCYVAQEDLLLVLLSSEATGNTYDDGAIGDSYIGWVTHFNQKLTIGDIPLDGIINLSETDPAFKGEKMEGICLASIKNNEWYLHLVADNDKGESKIFHVKMVVDQPHAAIQNDLPIRRSSPLIILLFIINIM</sequence>
<dbReference type="OrthoDB" id="6710009at2"/>
<evidence type="ECO:0000313" key="1">
    <source>
        <dbReference type="EMBL" id="TWW01624.1"/>
    </source>
</evidence>
<dbReference type="InterPro" id="IPR053852">
    <property type="entry name" value="DUF6910"/>
</dbReference>
<evidence type="ECO:0000313" key="2">
    <source>
        <dbReference type="Proteomes" id="UP000318815"/>
    </source>
</evidence>
<dbReference type="EMBL" id="VOHS01000004">
    <property type="protein sequence ID" value="TWW01624.1"/>
    <property type="molecule type" value="Genomic_DNA"/>
</dbReference>
<dbReference type="Pfam" id="PF21851">
    <property type="entry name" value="DUF6910"/>
    <property type="match status" value="1"/>
</dbReference>
<reference evidence="1 2" key="1">
    <citation type="submission" date="2019-08" db="EMBL/GenBank/DDBJ databases">
        <title>Whole genome sequencing of chitin degrading bacteria Chitinophaga pinensis YS16.</title>
        <authorList>
            <person name="Singh R.P."/>
            <person name="Manchanda G."/>
            <person name="Maurya I.K."/>
            <person name="Joshi N.K."/>
            <person name="Srivastava A.K."/>
        </authorList>
    </citation>
    <scope>NUCLEOTIDE SEQUENCE [LARGE SCALE GENOMIC DNA]</scope>
    <source>
        <strain evidence="1 2">YS-16</strain>
    </source>
</reference>
<gene>
    <name evidence="1" type="ORF">FEF09_06405</name>
</gene>
<dbReference type="Proteomes" id="UP000318815">
    <property type="component" value="Unassembled WGS sequence"/>
</dbReference>
<accession>A0A5C6LXV7</accession>
<name>A0A5C6LXV7_9BACT</name>
<dbReference type="AlphaFoldDB" id="A0A5C6LXV7"/>
<proteinExistence type="predicted"/>
<comment type="caution">
    <text evidence="1">The sequence shown here is derived from an EMBL/GenBank/DDBJ whole genome shotgun (WGS) entry which is preliminary data.</text>
</comment>
<protein>
    <submittedName>
        <fullName evidence="1">Uncharacterized protein</fullName>
    </submittedName>
</protein>
<dbReference type="RefSeq" id="WP_146304345.1">
    <property type="nucleotide sequence ID" value="NZ_VOHS01000004.1"/>
</dbReference>